<comment type="catalytic activity">
    <reaction evidence="9">
        <text>N,1-dihexadecanoyl-2-(9Z,12Z-octadecadienoyl)-sn-glycero-3-phosphoethanolamine + H2O = N,1-dihexadecanoyl-sn-glycero-3-phosphoethanolamine + (9Z,12Z)-octadecadienoate + H(+)</text>
        <dbReference type="Rhea" id="RHEA:56424"/>
        <dbReference type="ChEBI" id="CHEBI:15377"/>
        <dbReference type="ChEBI" id="CHEBI:15378"/>
        <dbReference type="ChEBI" id="CHEBI:30245"/>
        <dbReference type="ChEBI" id="CHEBI:85334"/>
        <dbReference type="ChEBI" id="CHEBI:85335"/>
    </reaction>
    <physiologicalReaction direction="left-to-right" evidence="9">
        <dbReference type="Rhea" id="RHEA:56425"/>
    </physiologicalReaction>
</comment>
<evidence type="ECO:0000256" key="16">
    <source>
        <dbReference type="PIRSR" id="PIRSR601211-1"/>
    </source>
</evidence>
<dbReference type="CDD" id="cd00125">
    <property type="entry name" value="PLA2c"/>
    <property type="match status" value="1"/>
</dbReference>
<feature type="binding site" evidence="17">
    <location>
        <position position="53"/>
    </location>
    <ligand>
        <name>Ca(2+)</name>
        <dbReference type="ChEBI" id="CHEBI:29108"/>
    </ligand>
</feature>
<dbReference type="GO" id="GO:0006633">
    <property type="term" value="P:fatty acid biosynthetic process"/>
    <property type="evidence" value="ECO:0007669"/>
    <property type="project" value="TreeGrafter"/>
</dbReference>
<comment type="similarity">
    <text evidence="19">Belongs to the phospholipase A2 family.</text>
</comment>
<keyword evidence="8 18" id="KW-1015">Disulfide bond</keyword>
<comment type="cofactor">
    <cofactor evidence="17">
        <name>Ca(2+)</name>
        <dbReference type="ChEBI" id="CHEBI:29108"/>
    </cofactor>
    <text evidence="17">Binds 1 Ca(2+) ion per subunit.</text>
</comment>
<evidence type="ECO:0000256" key="12">
    <source>
        <dbReference type="ARBA" id="ARBA00048227"/>
    </source>
</evidence>
<feature type="disulfide bond" evidence="18">
    <location>
        <begin position="105"/>
        <end position="117"/>
    </location>
</feature>
<dbReference type="InterPro" id="IPR001211">
    <property type="entry name" value="PLA2"/>
</dbReference>
<dbReference type="GO" id="GO:0005102">
    <property type="term" value="F:signaling receptor binding"/>
    <property type="evidence" value="ECO:0007669"/>
    <property type="project" value="UniProtKB-ARBA"/>
</dbReference>
<keyword evidence="5 20" id="KW-0378">Hydrolase</keyword>
<evidence type="ECO:0000256" key="20">
    <source>
        <dbReference type="RuleBase" id="RU361236"/>
    </source>
</evidence>
<evidence type="ECO:0000256" key="17">
    <source>
        <dbReference type="PIRSR" id="PIRSR601211-2"/>
    </source>
</evidence>
<evidence type="ECO:0000256" key="19">
    <source>
        <dbReference type="RuleBase" id="RU003654"/>
    </source>
</evidence>
<comment type="catalytic activity">
    <reaction evidence="13">
        <text>1-hexadecanoyl-2-(5Z,8Z,11Z,14Z-eicosatetraenoyl)-sn-glycero-3-phosphocholine + H2O = 1-hexadecanoyl-sn-glycero-3-phosphocholine + (5Z,8Z,11Z,14Z)-eicosatetraenoate + H(+)</text>
        <dbReference type="Rhea" id="RHEA:40427"/>
        <dbReference type="ChEBI" id="CHEBI:15377"/>
        <dbReference type="ChEBI" id="CHEBI:15378"/>
        <dbReference type="ChEBI" id="CHEBI:32395"/>
        <dbReference type="ChEBI" id="CHEBI:72998"/>
        <dbReference type="ChEBI" id="CHEBI:73003"/>
    </reaction>
    <physiologicalReaction direction="left-to-right" evidence="13">
        <dbReference type="Rhea" id="RHEA:40428"/>
    </physiologicalReaction>
</comment>
<feature type="disulfide bond" evidence="18">
    <location>
        <begin position="50"/>
        <end position="66"/>
    </location>
</feature>
<dbReference type="SUPFAM" id="SSF48619">
    <property type="entry name" value="Phospholipase A2, PLA2"/>
    <property type="match status" value="1"/>
</dbReference>
<dbReference type="InterPro" id="IPR016090">
    <property type="entry name" value="PLA2-like_dom"/>
</dbReference>
<dbReference type="GO" id="GO:0016042">
    <property type="term" value="P:lipid catabolic process"/>
    <property type="evidence" value="ECO:0007669"/>
    <property type="project" value="InterPro"/>
</dbReference>
<dbReference type="GO" id="GO:0005543">
    <property type="term" value="F:phospholipid binding"/>
    <property type="evidence" value="ECO:0007669"/>
    <property type="project" value="TreeGrafter"/>
</dbReference>
<evidence type="ECO:0000259" key="21">
    <source>
        <dbReference type="SMART" id="SM00085"/>
    </source>
</evidence>
<evidence type="ECO:0000256" key="5">
    <source>
        <dbReference type="ARBA" id="ARBA00022801"/>
    </source>
</evidence>
<evidence type="ECO:0000256" key="6">
    <source>
        <dbReference type="ARBA" id="ARBA00022837"/>
    </source>
</evidence>
<dbReference type="PROSITE" id="PS51257">
    <property type="entry name" value="PROKAR_LIPOPROTEIN"/>
    <property type="match status" value="1"/>
</dbReference>
<dbReference type="PRINTS" id="PR00389">
    <property type="entry name" value="PHPHLIPASEA2"/>
</dbReference>
<comment type="subcellular location">
    <subcellularLocation>
        <location evidence="1 20">Secreted</location>
    </subcellularLocation>
</comment>
<evidence type="ECO:0000256" key="1">
    <source>
        <dbReference type="ARBA" id="ARBA00004613"/>
    </source>
</evidence>
<feature type="binding site" evidence="17">
    <location>
        <position position="70"/>
    </location>
    <ligand>
        <name>Ca(2+)</name>
        <dbReference type="ChEBI" id="CHEBI:29108"/>
    </ligand>
</feature>
<dbReference type="EC" id="3.1.1.4" evidence="2 20"/>
<comment type="caution">
    <text evidence="22">The sequence shown here is derived from an EMBL/GenBank/DDBJ whole genome shotgun (WGS) entry which is preliminary data.</text>
</comment>
<evidence type="ECO:0000256" key="7">
    <source>
        <dbReference type="ARBA" id="ARBA00023098"/>
    </source>
</evidence>
<dbReference type="InterPro" id="IPR033112">
    <property type="entry name" value="PLA2_Asp_AS"/>
</dbReference>
<sequence length="145" mass="16036">MLRFLAVLLAVSCACASPYNRALWQFHSLIKCAIPNSAPLKEYNNYGCYCGLGGHGTPKDTLDRCCQTHDNCYSQAMSHTSCKGLLDNPYTRSYDFTCSGTSITCTSYSDACAQFICNCDRTAAICFSKSPYNAAYKDLDKNKYC</sequence>
<feature type="disulfide bond" evidence="18">
    <location>
        <begin position="65"/>
        <end position="126"/>
    </location>
</feature>
<dbReference type="Proteomes" id="UP000824782">
    <property type="component" value="Unassembled WGS sequence"/>
</dbReference>
<accession>A0AAV7DJ30</accession>
<evidence type="ECO:0000256" key="18">
    <source>
        <dbReference type="PIRSR" id="PIRSR601211-3"/>
    </source>
</evidence>
<evidence type="ECO:0000256" key="11">
    <source>
        <dbReference type="ARBA" id="ARBA00048221"/>
    </source>
</evidence>
<comment type="catalytic activity">
    <reaction evidence="20">
        <text>a 1,2-diacyl-sn-glycero-3-phosphocholine + H2O = a 1-acyl-sn-glycero-3-phosphocholine + a fatty acid + H(+)</text>
        <dbReference type="Rhea" id="RHEA:15801"/>
        <dbReference type="ChEBI" id="CHEBI:15377"/>
        <dbReference type="ChEBI" id="CHEBI:15378"/>
        <dbReference type="ChEBI" id="CHEBI:28868"/>
        <dbReference type="ChEBI" id="CHEBI:57643"/>
        <dbReference type="ChEBI" id="CHEBI:58168"/>
        <dbReference type="EC" id="3.1.1.4"/>
    </reaction>
</comment>
<feature type="domain" description="Phospholipase A2-like central" evidence="21">
    <location>
        <begin position="22"/>
        <end position="145"/>
    </location>
</feature>
<keyword evidence="20" id="KW-0732">Signal</keyword>
<name>A0AAV7DJ30_ENGPU</name>
<proteinExistence type="inferred from homology"/>
<dbReference type="PROSITE" id="PS00119">
    <property type="entry name" value="PA2_ASP"/>
    <property type="match status" value="1"/>
</dbReference>
<dbReference type="PROSITE" id="PS00118">
    <property type="entry name" value="PA2_HIS"/>
    <property type="match status" value="1"/>
</dbReference>
<dbReference type="GO" id="GO:0050482">
    <property type="term" value="P:arachidonate secretion"/>
    <property type="evidence" value="ECO:0007669"/>
    <property type="project" value="InterPro"/>
</dbReference>
<evidence type="ECO:0000256" key="2">
    <source>
        <dbReference type="ARBA" id="ARBA00013278"/>
    </source>
</evidence>
<dbReference type="Pfam" id="PF00068">
    <property type="entry name" value="Phospholip_A2_1"/>
    <property type="match status" value="1"/>
</dbReference>
<evidence type="ECO:0000256" key="9">
    <source>
        <dbReference type="ARBA" id="ARBA00047535"/>
    </source>
</evidence>
<keyword evidence="3 20" id="KW-0964">Secreted</keyword>
<comment type="catalytic activity">
    <reaction evidence="14">
        <text>1-hexadecanoyl-2-(9Z-octadecenoyl)-sn-glycero-3-phosphocholine + H2O = 1-hexadecanoyl-sn-glycero-3-phosphocholine + (9Z)-octadecenoate + H(+)</text>
        <dbReference type="Rhea" id="RHEA:38779"/>
        <dbReference type="ChEBI" id="CHEBI:15377"/>
        <dbReference type="ChEBI" id="CHEBI:15378"/>
        <dbReference type="ChEBI" id="CHEBI:30823"/>
        <dbReference type="ChEBI" id="CHEBI:72998"/>
        <dbReference type="ChEBI" id="CHEBI:73001"/>
    </reaction>
    <physiologicalReaction direction="left-to-right" evidence="14">
        <dbReference type="Rhea" id="RHEA:38780"/>
    </physiologicalReaction>
</comment>
<keyword evidence="7 20" id="KW-0443">Lipid metabolism</keyword>
<reference evidence="22" key="1">
    <citation type="thesis" date="2020" institute="ProQuest LLC" country="789 East Eisenhower Parkway, Ann Arbor, MI, USA">
        <title>Comparative Genomics and Chromosome Evolution.</title>
        <authorList>
            <person name="Mudd A.B."/>
        </authorList>
    </citation>
    <scope>NUCLEOTIDE SEQUENCE</scope>
    <source>
        <strain evidence="22">237g6f4</strain>
        <tissue evidence="22">Blood</tissue>
    </source>
</reference>
<protein>
    <recommendedName>
        <fullName evidence="2 20">Phospholipase A2</fullName>
        <ecNumber evidence="2 20">3.1.1.4</ecNumber>
    </recommendedName>
</protein>
<dbReference type="AlphaFoldDB" id="A0AAV7DJ30"/>
<dbReference type="GO" id="GO:0048146">
    <property type="term" value="P:positive regulation of fibroblast proliferation"/>
    <property type="evidence" value="ECO:0007669"/>
    <property type="project" value="TreeGrafter"/>
</dbReference>
<feature type="active site" evidence="16">
    <location>
        <position position="69"/>
    </location>
</feature>
<comment type="catalytic activity">
    <reaction evidence="15">
        <text>1-hexadecanoyl-2-(9Z,12Z-octadecadienoyl)-sn-glycero-3-phosphoethanolamine + H2O = 1-hexadecanoyl-sn-glycero-3-phosphoethanolamine + (9Z,12Z)-octadecadienoate + H(+)</text>
        <dbReference type="Rhea" id="RHEA:40815"/>
        <dbReference type="ChEBI" id="CHEBI:15377"/>
        <dbReference type="ChEBI" id="CHEBI:15378"/>
        <dbReference type="ChEBI" id="CHEBI:30245"/>
        <dbReference type="ChEBI" id="CHEBI:73004"/>
        <dbReference type="ChEBI" id="CHEBI:73008"/>
    </reaction>
    <physiologicalReaction direction="left-to-right" evidence="15">
        <dbReference type="Rhea" id="RHEA:40816"/>
    </physiologicalReaction>
</comment>
<evidence type="ECO:0000256" key="10">
    <source>
        <dbReference type="ARBA" id="ARBA00048015"/>
    </source>
</evidence>
<keyword evidence="6 17" id="KW-0106">Calcium</keyword>
<dbReference type="PANTHER" id="PTHR11716">
    <property type="entry name" value="PHOSPHOLIPASE A2 FAMILY MEMBER"/>
    <property type="match status" value="1"/>
</dbReference>
<dbReference type="GO" id="GO:0005576">
    <property type="term" value="C:extracellular region"/>
    <property type="evidence" value="ECO:0007669"/>
    <property type="project" value="UniProtKB-SubCell"/>
</dbReference>
<dbReference type="FunFam" id="1.20.90.10:FF:000011">
    <property type="entry name" value="Phospholipase A(2)"/>
    <property type="match status" value="1"/>
</dbReference>
<organism evidence="22 23">
    <name type="scientific">Engystomops pustulosus</name>
    <name type="common">Tungara frog</name>
    <name type="synonym">Physalaemus pustulosus</name>
    <dbReference type="NCBI Taxonomy" id="76066"/>
    <lineage>
        <taxon>Eukaryota</taxon>
        <taxon>Metazoa</taxon>
        <taxon>Chordata</taxon>
        <taxon>Craniata</taxon>
        <taxon>Vertebrata</taxon>
        <taxon>Euteleostomi</taxon>
        <taxon>Amphibia</taxon>
        <taxon>Batrachia</taxon>
        <taxon>Anura</taxon>
        <taxon>Neobatrachia</taxon>
        <taxon>Hyloidea</taxon>
        <taxon>Leptodactylidae</taxon>
        <taxon>Leiuperinae</taxon>
        <taxon>Engystomops</taxon>
    </lineage>
</organism>
<dbReference type="GO" id="GO:0005509">
    <property type="term" value="F:calcium ion binding"/>
    <property type="evidence" value="ECO:0007669"/>
    <property type="project" value="InterPro"/>
</dbReference>
<feature type="disulfide bond" evidence="18">
    <location>
        <begin position="82"/>
        <end position="112"/>
    </location>
</feature>
<feature type="binding site" evidence="17">
    <location>
        <position position="49"/>
    </location>
    <ligand>
        <name>Ca(2+)</name>
        <dbReference type="ChEBI" id="CHEBI:29108"/>
    </ligand>
</feature>
<evidence type="ECO:0000313" key="23">
    <source>
        <dbReference type="Proteomes" id="UP000824782"/>
    </source>
</evidence>
<feature type="active site" evidence="16">
    <location>
        <position position="120"/>
    </location>
</feature>
<evidence type="ECO:0000256" key="15">
    <source>
        <dbReference type="ARBA" id="ARBA00049039"/>
    </source>
</evidence>
<keyword evidence="4 17" id="KW-0479">Metal-binding</keyword>
<comment type="catalytic activity">
    <reaction evidence="12">
        <text>1,2-dihexadecanoyl-sn-glycero-3-phosphocholine + H2O = 1-hexadecanoyl-sn-glycero-3-phosphocholine + hexadecanoate + H(+)</text>
        <dbReference type="Rhea" id="RHEA:41223"/>
        <dbReference type="ChEBI" id="CHEBI:7896"/>
        <dbReference type="ChEBI" id="CHEBI:15377"/>
        <dbReference type="ChEBI" id="CHEBI:15378"/>
        <dbReference type="ChEBI" id="CHEBI:72998"/>
        <dbReference type="ChEBI" id="CHEBI:72999"/>
    </reaction>
    <physiologicalReaction direction="left-to-right" evidence="12">
        <dbReference type="Rhea" id="RHEA:41224"/>
    </physiologicalReaction>
</comment>
<feature type="disulfide bond" evidence="18">
    <location>
        <begin position="72"/>
        <end position="119"/>
    </location>
</feature>
<dbReference type="PANTHER" id="PTHR11716:SF94">
    <property type="entry name" value="PHOSPHOLIPASE A2"/>
    <property type="match status" value="1"/>
</dbReference>
<feature type="signal peptide" evidence="20">
    <location>
        <begin position="1"/>
        <end position="16"/>
    </location>
</feature>
<comment type="catalytic activity">
    <reaction evidence="10">
        <text>1-hexadecanoyl-2-(9Z-octadecenoyl)-sn-glycero-3-phospho-(1'-sn-glycerol) + H2O = 1-hexadecanoyl-sn-glycero-3-phospho-(1'-sn-glycerol) + (9Z)-octadecenoate + H(+)</text>
        <dbReference type="Rhea" id="RHEA:40919"/>
        <dbReference type="ChEBI" id="CHEBI:15377"/>
        <dbReference type="ChEBI" id="CHEBI:15378"/>
        <dbReference type="ChEBI" id="CHEBI:30823"/>
        <dbReference type="ChEBI" id="CHEBI:72841"/>
        <dbReference type="ChEBI" id="CHEBI:75158"/>
    </reaction>
    <physiologicalReaction direction="left-to-right" evidence="10">
        <dbReference type="Rhea" id="RHEA:40920"/>
    </physiologicalReaction>
</comment>
<evidence type="ECO:0000256" key="8">
    <source>
        <dbReference type="ARBA" id="ARBA00023157"/>
    </source>
</evidence>
<evidence type="ECO:0000256" key="13">
    <source>
        <dbReference type="ARBA" id="ARBA00048373"/>
    </source>
</evidence>
<feature type="chain" id="PRO_5043110156" description="Phospholipase A2" evidence="20">
    <location>
        <begin position="17"/>
        <end position="145"/>
    </location>
</feature>
<dbReference type="InterPro" id="IPR033113">
    <property type="entry name" value="PLA2_histidine"/>
</dbReference>
<keyword evidence="23" id="KW-1185">Reference proteome</keyword>
<dbReference type="GO" id="GO:0047498">
    <property type="term" value="F:calcium-dependent phospholipase A2 activity"/>
    <property type="evidence" value="ECO:0007669"/>
    <property type="project" value="TreeGrafter"/>
</dbReference>
<dbReference type="Gene3D" id="1.20.90.10">
    <property type="entry name" value="Phospholipase A2 domain"/>
    <property type="match status" value="1"/>
</dbReference>
<dbReference type="GO" id="GO:0006644">
    <property type="term" value="P:phospholipid metabolic process"/>
    <property type="evidence" value="ECO:0007669"/>
    <property type="project" value="InterPro"/>
</dbReference>
<gene>
    <name evidence="22" type="ORF">GDO81_002136</name>
</gene>
<dbReference type="SMART" id="SM00085">
    <property type="entry name" value="PA2c"/>
    <property type="match status" value="1"/>
</dbReference>
<evidence type="ECO:0000256" key="3">
    <source>
        <dbReference type="ARBA" id="ARBA00022525"/>
    </source>
</evidence>
<evidence type="ECO:0000313" key="22">
    <source>
        <dbReference type="EMBL" id="KAG8597000.1"/>
    </source>
</evidence>
<dbReference type="EMBL" id="WNYA01000001">
    <property type="protein sequence ID" value="KAG8597000.1"/>
    <property type="molecule type" value="Genomic_DNA"/>
</dbReference>
<feature type="binding site" evidence="17">
    <location>
        <position position="51"/>
    </location>
    <ligand>
        <name>Ca(2+)</name>
        <dbReference type="ChEBI" id="CHEBI:29108"/>
    </ligand>
</feature>
<evidence type="ECO:0000256" key="4">
    <source>
        <dbReference type="ARBA" id="ARBA00022723"/>
    </source>
</evidence>
<dbReference type="InterPro" id="IPR036444">
    <property type="entry name" value="PLipase_A2_dom_sf"/>
</dbReference>
<comment type="catalytic activity">
    <reaction evidence="11">
        <text>N-hexadecanoyl-1,2-di-(9Z-octadecenoyl)-sn-glycero-3-phosphoethanolamine + H2O = N-hexadecanoyl-1-(9Z-octadecenoyl)-sn-glycero-3-phosphoethanolamine + (9Z)-octadecenoate + H(+)</text>
        <dbReference type="Rhea" id="RHEA:45424"/>
        <dbReference type="ChEBI" id="CHEBI:15377"/>
        <dbReference type="ChEBI" id="CHEBI:15378"/>
        <dbReference type="ChEBI" id="CHEBI:30823"/>
        <dbReference type="ChEBI" id="CHEBI:78097"/>
        <dbReference type="ChEBI" id="CHEBI:85217"/>
    </reaction>
    <physiologicalReaction direction="left-to-right" evidence="11">
        <dbReference type="Rhea" id="RHEA:45425"/>
    </physiologicalReaction>
</comment>
<evidence type="ECO:0000256" key="14">
    <source>
        <dbReference type="ARBA" id="ARBA00048699"/>
    </source>
</evidence>